<reference evidence="2 3" key="1">
    <citation type="journal article" date="2016" name="Nat. Commun.">
        <title>Thousands of microbial genomes shed light on interconnected biogeochemical processes in an aquifer system.</title>
        <authorList>
            <person name="Anantharaman K."/>
            <person name="Brown C.T."/>
            <person name="Hug L.A."/>
            <person name="Sharon I."/>
            <person name="Castelle C.J."/>
            <person name="Probst A.J."/>
            <person name="Thomas B.C."/>
            <person name="Singh A."/>
            <person name="Wilkins M.J."/>
            <person name="Karaoz U."/>
            <person name="Brodie E.L."/>
            <person name="Williams K.H."/>
            <person name="Hubbard S.S."/>
            <person name="Banfield J.F."/>
        </authorList>
    </citation>
    <scope>NUCLEOTIDE SEQUENCE [LARGE SCALE GENOMIC DNA]</scope>
</reference>
<dbReference type="EMBL" id="MFNF01000055">
    <property type="protein sequence ID" value="OGG99732.1"/>
    <property type="molecule type" value="Genomic_DNA"/>
</dbReference>
<keyword evidence="1" id="KW-0732">Signal</keyword>
<protein>
    <recommendedName>
        <fullName evidence="4">WG repeat-containing protein</fullName>
    </recommendedName>
</protein>
<evidence type="ECO:0000313" key="3">
    <source>
        <dbReference type="Proteomes" id="UP000177583"/>
    </source>
</evidence>
<gene>
    <name evidence="2" type="ORF">A2557_06215</name>
</gene>
<proteinExistence type="predicted"/>
<accession>A0A1F6GNN8</accession>
<evidence type="ECO:0008006" key="4">
    <source>
        <dbReference type="Google" id="ProtNLM"/>
    </source>
</evidence>
<dbReference type="Proteomes" id="UP000177583">
    <property type="component" value="Unassembled WGS sequence"/>
</dbReference>
<name>A0A1F6GNN8_9PROT</name>
<evidence type="ECO:0000313" key="2">
    <source>
        <dbReference type="EMBL" id="OGG99732.1"/>
    </source>
</evidence>
<feature type="chain" id="PRO_5009524744" description="WG repeat-containing protein" evidence="1">
    <location>
        <begin position="19"/>
        <end position="162"/>
    </location>
</feature>
<dbReference type="AlphaFoldDB" id="A0A1F6GNN8"/>
<feature type="signal peptide" evidence="1">
    <location>
        <begin position="1"/>
        <end position="18"/>
    </location>
</feature>
<comment type="caution">
    <text evidence="2">The sequence shown here is derived from an EMBL/GenBank/DDBJ whole genome shotgun (WGS) entry which is preliminary data.</text>
</comment>
<sequence>MYRSLVLVLLLWTTALSAQVLDEHLPPGPFPLTGKVFDGNGQEAARAKVYPQFVELYDLNDKPIGKVGILVEKGWARIHMVNADASQTLVGYAHKGQIFDKDNQVVGTYFWTPTYSYVYDPDGKRVGYTKCIAWPQVCSVGVAGYLLKLMGGEEGKTDEVKP</sequence>
<evidence type="ECO:0000256" key="1">
    <source>
        <dbReference type="SAM" id="SignalP"/>
    </source>
</evidence>
<organism evidence="2 3">
    <name type="scientific">Candidatus Lambdaproteobacteria bacterium RIFOXYD2_FULL_56_26</name>
    <dbReference type="NCBI Taxonomy" id="1817773"/>
    <lineage>
        <taxon>Bacteria</taxon>
        <taxon>Pseudomonadati</taxon>
        <taxon>Pseudomonadota</taxon>
        <taxon>Candidatus Lambdaproteobacteria</taxon>
    </lineage>
</organism>